<dbReference type="EMBL" id="JACJUD010000006">
    <property type="protein sequence ID" value="MBB2496856.1"/>
    <property type="molecule type" value="Genomic_DNA"/>
</dbReference>
<dbReference type="AlphaFoldDB" id="A0A7W4LPC4"/>
<organism evidence="1 2">
    <name type="scientific">Aquipseudomonas ullengensis</name>
    <dbReference type="NCBI Taxonomy" id="2759166"/>
    <lineage>
        <taxon>Bacteria</taxon>
        <taxon>Pseudomonadati</taxon>
        <taxon>Pseudomonadota</taxon>
        <taxon>Gammaproteobacteria</taxon>
        <taxon>Pseudomonadales</taxon>
        <taxon>Pseudomonadaceae</taxon>
        <taxon>Aquipseudomonas</taxon>
    </lineage>
</organism>
<dbReference type="InterPro" id="IPR029044">
    <property type="entry name" value="Nucleotide-diphossugar_trans"/>
</dbReference>
<dbReference type="Gene3D" id="3.90.550.10">
    <property type="entry name" value="Spore Coat Polysaccharide Biosynthesis Protein SpsA, Chain A"/>
    <property type="match status" value="1"/>
</dbReference>
<keyword evidence="1" id="KW-0548">Nucleotidyltransferase</keyword>
<keyword evidence="1" id="KW-0808">Transferase</keyword>
<dbReference type="Proteomes" id="UP000542720">
    <property type="component" value="Unassembled WGS sequence"/>
</dbReference>
<protein>
    <submittedName>
        <fullName evidence="1">Acylneuraminate cytidylyltransferase family protein</fullName>
    </submittedName>
</protein>
<dbReference type="RefSeq" id="WP_183090387.1">
    <property type="nucleotide sequence ID" value="NZ_JACJUD010000006.1"/>
</dbReference>
<dbReference type="SUPFAM" id="SSF53448">
    <property type="entry name" value="Nucleotide-diphospho-sugar transferases"/>
    <property type="match status" value="1"/>
</dbReference>
<dbReference type="PANTHER" id="PTHR21485">
    <property type="entry name" value="HAD SUPERFAMILY MEMBERS CMAS AND KDSC"/>
    <property type="match status" value="1"/>
</dbReference>
<accession>A0A7W4LPC4</accession>
<dbReference type="PANTHER" id="PTHR21485:SF6">
    <property type="entry name" value="N-ACYLNEURAMINATE CYTIDYLYLTRANSFERASE-RELATED"/>
    <property type="match status" value="1"/>
</dbReference>
<dbReference type="Pfam" id="PF02348">
    <property type="entry name" value="CTP_transf_3"/>
    <property type="match status" value="1"/>
</dbReference>
<evidence type="ECO:0000313" key="1">
    <source>
        <dbReference type="EMBL" id="MBB2496856.1"/>
    </source>
</evidence>
<comment type="caution">
    <text evidence="1">The sequence shown here is derived from an EMBL/GenBank/DDBJ whole genome shotgun (WGS) entry which is preliminary data.</text>
</comment>
<proteinExistence type="predicted"/>
<gene>
    <name evidence="1" type="ORF">H3H51_17675</name>
</gene>
<reference evidence="1 2" key="1">
    <citation type="submission" date="2020-08" db="EMBL/GenBank/DDBJ databases">
        <authorList>
            <person name="Kim C.M."/>
        </authorList>
    </citation>
    <scope>NUCLEOTIDE SEQUENCE [LARGE SCALE GENOMIC DNA]</scope>
    <source>
        <strain evidence="1 2">UL070</strain>
    </source>
</reference>
<dbReference type="GO" id="GO:0008781">
    <property type="term" value="F:N-acylneuraminate cytidylyltransferase activity"/>
    <property type="evidence" value="ECO:0007669"/>
    <property type="project" value="TreeGrafter"/>
</dbReference>
<dbReference type="InterPro" id="IPR003329">
    <property type="entry name" value="Cytidylyl_trans"/>
</dbReference>
<dbReference type="CDD" id="cd02513">
    <property type="entry name" value="CMP-NeuAc_Synthase"/>
    <property type="match status" value="1"/>
</dbReference>
<evidence type="ECO:0000313" key="2">
    <source>
        <dbReference type="Proteomes" id="UP000542720"/>
    </source>
</evidence>
<sequence>MNSPVSCFLPCRAGSERVPKKNIKPFAGIPHGLIELKLRQLLGCAAIDEVVLSTNDEEILDYAYSLGESRIRIHQRDSALASSQTSTDELVAHALALIPQGHILWTHVTSPFINAAVYQTLIDSYFNCLEQGYDSLMTTTELHGFLWQDGKPLNYDRTLEKWPRTQTLKSIHEVNSGAFIASTDIYRALDDRIGDKPYLYSTSKLIGHDIDWPEDFLTAEALTEKGLVSL</sequence>
<name>A0A7W4LPC4_9GAMM</name>
<keyword evidence="2" id="KW-1185">Reference proteome</keyword>
<dbReference type="InterPro" id="IPR050793">
    <property type="entry name" value="CMP-NeuNAc_synthase"/>
</dbReference>